<dbReference type="Pfam" id="PF03061">
    <property type="entry name" value="4HBT"/>
    <property type="match status" value="1"/>
</dbReference>
<accession>A0A382CRU9</accession>
<dbReference type="EMBL" id="UINC01035707">
    <property type="protein sequence ID" value="SVB28542.1"/>
    <property type="molecule type" value="Genomic_DNA"/>
</dbReference>
<evidence type="ECO:0000256" key="1">
    <source>
        <dbReference type="ARBA" id="ARBA00022801"/>
    </source>
</evidence>
<dbReference type="InterPro" id="IPR029069">
    <property type="entry name" value="HotDog_dom_sf"/>
</dbReference>
<gene>
    <name evidence="3" type="ORF">METZ01_LOCUS181396</name>
</gene>
<proteinExistence type="predicted"/>
<dbReference type="Gene3D" id="3.10.129.10">
    <property type="entry name" value="Hotdog Thioesterase"/>
    <property type="match status" value="1"/>
</dbReference>
<organism evidence="3">
    <name type="scientific">marine metagenome</name>
    <dbReference type="NCBI Taxonomy" id="408172"/>
    <lineage>
        <taxon>unclassified sequences</taxon>
        <taxon>metagenomes</taxon>
        <taxon>ecological metagenomes</taxon>
    </lineage>
</organism>
<evidence type="ECO:0000259" key="2">
    <source>
        <dbReference type="Pfam" id="PF03061"/>
    </source>
</evidence>
<name>A0A382CRU9_9ZZZZ</name>
<reference evidence="3" key="1">
    <citation type="submission" date="2018-05" db="EMBL/GenBank/DDBJ databases">
        <authorList>
            <person name="Lanie J.A."/>
            <person name="Ng W.-L."/>
            <person name="Kazmierczak K.M."/>
            <person name="Andrzejewski T.M."/>
            <person name="Davidsen T.M."/>
            <person name="Wayne K.J."/>
            <person name="Tettelin H."/>
            <person name="Glass J.I."/>
            <person name="Rusch D."/>
            <person name="Podicherti R."/>
            <person name="Tsui H.-C.T."/>
            <person name="Winkler M.E."/>
        </authorList>
    </citation>
    <scope>NUCLEOTIDE SEQUENCE</scope>
</reference>
<dbReference type="InterPro" id="IPR006683">
    <property type="entry name" value="Thioestr_dom"/>
</dbReference>
<evidence type="ECO:0000313" key="3">
    <source>
        <dbReference type="EMBL" id="SVB28542.1"/>
    </source>
</evidence>
<dbReference type="NCBIfam" id="TIGR00369">
    <property type="entry name" value="unchar_dom_1"/>
    <property type="match status" value="1"/>
</dbReference>
<dbReference type="AlphaFoldDB" id="A0A382CRU9"/>
<keyword evidence="1" id="KW-0378">Hydrolase</keyword>
<dbReference type="GO" id="GO:0016787">
    <property type="term" value="F:hydrolase activity"/>
    <property type="evidence" value="ECO:0007669"/>
    <property type="project" value="UniProtKB-KW"/>
</dbReference>
<dbReference type="CDD" id="cd03443">
    <property type="entry name" value="PaaI_thioesterase"/>
    <property type="match status" value="1"/>
</dbReference>
<dbReference type="SUPFAM" id="SSF54637">
    <property type="entry name" value="Thioesterase/thiol ester dehydrase-isomerase"/>
    <property type="match status" value="1"/>
</dbReference>
<dbReference type="InterPro" id="IPR003736">
    <property type="entry name" value="PAAI_dom"/>
</dbReference>
<protein>
    <recommendedName>
        <fullName evidence="2">Thioesterase domain-containing protein</fullName>
    </recommendedName>
</protein>
<sequence>MELLGGGTLVEYSDQAQKAVMQFDARPEFCHSDGKVVQGGFVTAWMDAAMAHAIRHASHGEYSAVTLELKVTFVSVTGPGRVVAEGWVVSMGRTVAFLEGQLFDGAGNLLATSSSTAKLARVNP</sequence>
<feature type="domain" description="Thioesterase" evidence="2">
    <location>
        <begin position="36"/>
        <end position="110"/>
    </location>
</feature>